<feature type="transmembrane region" description="Helical" evidence="1">
    <location>
        <begin position="295"/>
        <end position="317"/>
    </location>
</feature>
<dbReference type="Pfam" id="PF00563">
    <property type="entry name" value="EAL"/>
    <property type="match status" value="1"/>
</dbReference>
<dbReference type="InterPro" id="IPR029787">
    <property type="entry name" value="Nucleotide_cyclase"/>
</dbReference>
<keyword evidence="1" id="KW-1133">Transmembrane helix</keyword>
<organism evidence="4 5">
    <name type="scientific">Actinoplanes regularis</name>
    <dbReference type="NCBI Taxonomy" id="52697"/>
    <lineage>
        <taxon>Bacteria</taxon>
        <taxon>Bacillati</taxon>
        <taxon>Actinomycetota</taxon>
        <taxon>Actinomycetes</taxon>
        <taxon>Micromonosporales</taxon>
        <taxon>Micromonosporaceae</taxon>
        <taxon>Actinoplanes</taxon>
    </lineage>
</organism>
<sequence>MIRWATVVRQAHAAGFLIGLLVLVVSVFTSALTARDREEAAQDYALDLALGEQVAAVNNYFGRSRAIAQVLADNPVFADFLQAPGTTREKIAAGGPLLQRVVDALAYLEQLYPGRVGEACFADIDGQQIVRVVDGVPVKAADLRRNEDGSSYFAPTLKLGPQRVYQAKAYESPDTHQPVISNSIVVAASGHAGMVHFEIALDSFRMPATTGGRTASIVDAGTGRVKVDSRAATSASGNDVQTFQPLVKSGDLAGMMTLGDRRVAYQRLPPTQTTANDWYVVVSEPAYGQSWTRGFSVNSIALLLGALLTILISVVSWRGHLRSIRLAASHDPLTGLPNRAEFAERTNAVLRGGRPAVTLIINPRGFRNVNDVLGYQHGDQLLTQVARRLSEAVPDGATVARIGGADDFAVLLPGADLAEGRAAAETLLAVLHRTFLIDDLHVDVEANAGLAVAPEHGTDAETLLRHADAALHLAKEQATGVQRYDAANDTNTADRLELLGDLRRAIGADDQLSLQYQPKISLATGRVTGAEALIRWQHPTRGRMAPDRFIPMAESTSLIRPLTSHVLEMAVCQAKKWADRGTPIPVAVNVSTRCLLDPGFAAQVFGLLYRTGLPASLLRLEITESAAMADPDRALTMLRALHDGGIGLSVDDFGTGHSSMTYLQHLPVDELKIDKSFVQAMTDSHGDAVLVRTAITLAHNLGLSVVAEGVEDDATVAALRELGCDVAQGYRFARPLSTTDFDLWLADYRAGHTVGAAPRQI</sequence>
<protein>
    <submittedName>
        <fullName evidence="4">Diguanylate cyclase (GGDEF) domain-containing protein</fullName>
    </submittedName>
</protein>
<dbReference type="Gene3D" id="3.20.20.450">
    <property type="entry name" value="EAL domain"/>
    <property type="match status" value="1"/>
</dbReference>
<dbReference type="InterPro" id="IPR035919">
    <property type="entry name" value="EAL_sf"/>
</dbReference>
<dbReference type="Gene3D" id="3.30.70.270">
    <property type="match status" value="1"/>
</dbReference>
<keyword evidence="1" id="KW-0472">Membrane</keyword>
<keyword evidence="1" id="KW-0812">Transmembrane</keyword>
<dbReference type="PANTHER" id="PTHR33121:SF70">
    <property type="entry name" value="SIGNALING PROTEIN YKOW"/>
    <property type="match status" value="1"/>
</dbReference>
<dbReference type="InterPro" id="IPR000160">
    <property type="entry name" value="GGDEF_dom"/>
</dbReference>
<dbReference type="PROSITE" id="PS50887">
    <property type="entry name" value="GGDEF"/>
    <property type="match status" value="1"/>
</dbReference>
<dbReference type="NCBIfam" id="TIGR00254">
    <property type="entry name" value="GGDEF"/>
    <property type="match status" value="1"/>
</dbReference>
<gene>
    <name evidence="4" type="ORF">SAMN06264365_11250</name>
</gene>
<dbReference type="EMBL" id="FZNR01000012">
    <property type="protein sequence ID" value="SNS22705.1"/>
    <property type="molecule type" value="Genomic_DNA"/>
</dbReference>
<reference evidence="4 5" key="1">
    <citation type="submission" date="2017-06" db="EMBL/GenBank/DDBJ databases">
        <authorList>
            <person name="Kim H.J."/>
            <person name="Triplett B.A."/>
        </authorList>
    </citation>
    <scope>NUCLEOTIDE SEQUENCE [LARGE SCALE GENOMIC DNA]</scope>
    <source>
        <strain evidence="4 5">DSM 43151</strain>
    </source>
</reference>
<dbReference type="Proteomes" id="UP000198415">
    <property type="component" value="Unassembled WGS sequence"/>
</dbReference>
<feature type="domain" description="GGDEF" evidence="3">
    <location>
        <begin position="354"/>
        <end position="489"/>
    </location>
</feature>
<dbReference type="SUPFAM" id="SSF55073">
    <property type="entry name" value="Nucleotide cyclase"/>
    <property type="match status" value="1"/>
</dbReference>
<dbReference type="SMART" id="SM00052">
    <property type="entry name" value="EAL"/>
    <property type="match status" value="1"/>
</dbReference>
<dbReference type="OrthoDB" id="23692at2"/>
<dbReference type="PROSITE" id="PS50883">
    <property type="entry name" value="EAL"/>
    <property type="match status" value="1"/>
</dbReference>
<dbReference type="InterPro" id="IPR043128">
    <property type="entry name" value="Rev_trsase/Diguanyl_cyclase"/>
</dbReference>
<evidence type="ECO:0000259" key="2">
    <source>
        <dbReference type="PROSITE" id="PS50883"/>
    </source>
</evidence>
<dbReference type="AlphaFoldDB" id="A0A239CRA4"/>
<dbReference type="PANTHER" id="PTHR33121">
    <property type="entry name" value="CYCLIC DI-GMP PHOSPHODIESTERASE PDEF"/>
    <property type="match status" value="1"/>
</dbReference>
<dbReference type="CDD" id="cd01948">
    <property type="entry name" value="EAL"/>
    <property type="match status" value="1"/>
</dbReference>
<dbReference type="SUPFAM" id="SSF141868">
    <property type="entry name" value="EAL domain-like"/>
    <property type="match status" value="1"/>
</dbReference>
<evidence type="ECO:0000313" key="4">
    <source>
        <dbReference type="EMBL" id="SNS22705.1"/>
    </source>
</evidence>
<dbReference type="SMART" id="SM00267">
    <property type="entry name" value="GGDEF"/>
    <property type="match status" value="1"/>
</dbReference>
<dbReference type="CDD" id="cd01949">
    <property type="entry name" value="GGDEF"/>
    <property type="match status" value="1"/>
</dbReference>
<dbReference type="GO" id="GO:0071111">
    <property type="term" value="F:cyclic-guanylate-specific phosphodiesterase activity"/>
    <property type="evidence" value="ECO:0007669"/>
    <property type="project" value="InterPro"/>
</dbReference>
<feature type="domain" description="EAL" evidence="2">
    <location>
        <begin position="495"/>
        <end position="749"/>
    </location>
</feature>
<accession>A0A239CRA4</accession>
<evidence type="ECO:0000259" key="3">
    <source>
        <dbReference type="PROSITE" id="PS50887"/>
    </source>
</evidence>
<name>A0A239CRA4_9ACTN</name>
<keyword evidence="5" id="KW-1185">Reference proteome</keyword>
<evidence type="ECO:0000256" key="1">
    <source>
        <dbReference type="SAM" id="Phobius"/>
    </source>
</evidence>
<dbReference type="Pfam" id="PF00990">
    <property type="entry name" value="GGDEF"/>
    <property type="match status" value="1"/>
</dbReference>
<dbReference type="InterPro" id="IPR050706">
    <property type="entry name" value="Cyclic-di-GMP_PDE-like"/>
</dbReference>
<evidence type="ECO:0000313" key="5">
    <source>
        <dbReference type="Proteomes" id="UP000198415"/>
    </source>
</evidence>
<proteinExistence type="predicted"/>
<dbReference type="InterPro" id="IPR001633">
    <property type="entry name" value="EAL_dom"/>
</dbReference>